<organism evidence="3 4">
    <name type="scientific">Thalassiosira oceanica</name>
    <name type="common">Marine diatom</name>
    <dbReference type="NCBI Taxonomy" id="159749"/>
    <lineage>
        <taxon>Eukaryota</taxon>
        <taxon>Sar</taxon>
        <taxon>Stramenopiles</taxon>
        <taxon>Ochrophyta</taxon>
        <taxon>Bacillariophyta</taxon>
        <taxon>Coscinodiscophyceae</taxon>
        <taxon>Thalassiosirophycidae</taxon>
        <taxon>Thalassiosirales</taxon>
        <taxon>Thalassiosiraceae</taxon>
        <taxon>Thalassiosira</taxon>
    </lineage>
</organism>
<dbReference type="Pfam" id="PF04577">
    <property type="entry name" value="Glyco_transf_61"/>
    <property type="match status" value="1"/>
</dbReference>
<name>K0RXR6_THAOC</name>
<protein>
    <recommendedName>
        <fullName evidence="2">Glycosyltransferase 61 catalytic domain-containing protein</fullName>
    </recommendedName>
</protein>
<dbReference type="OrthoDB" id="10409002at2759"/>
<sequence length="655" mass="73177">MQPQNYKPVLLRRSNSHIPSSREGSSSSLPTAAPGSGGVVDPNNSIPVADDKPRDAIAGSSHKRKQSDIPLDAVIHRSSLQMTLDPVTDEEEADLSTTPSSESSGSGLRGVSSSSVPDFEDIFPEEERSFSLRSIRSPKGLLATSLIVLIVAFVALRPVSTDAEVVAGANSAPQDGTPSVSKEITYGEFHEESVGAPQEHFVNEYNKVRYYDKIDRMKPLLSKGPVQYDDDNGGLHIFEDVCLTNNIDAIRMRPHGTTTPRGLVYFTDEMRDNPKRCVPCSNSDPLEGWDDTHEDEKVVGHKCGMNGLHAMFASSVGDWSDCIMEKDNFHLMAEYKQTQSPTEVTTVHYFLNPTFLLQFDALDTETSLFDMLMTYIPHWDKFFRGGDDFPFDSVISHSLEGCLSHSHHWVCEVLHQIGAFGMAKEIVWEPDDLTLYCYRQLYYNQVGYNRNLDREGHVTRENFGEFREVLFRKFGLPRRRTVKDRKSEAEIERRNGNPVDNSTKIIFLDNKISDQAIWSEMDSLISTARSLEKFQNFKFVTIRNLSDLTVAQQARAFNEADAIIMAHGQHMANAIFAVDGTSFVEVGCKVSSLISNPKFMKLMDGKYRAVEACDEKGGICVDCERISEESNFSMTMEAFEELIDATIATLGSAEG</sequence>
<evidence type="ECO:0000259" key="2">
    <source>
        <dbReference type="Pfam" id="PF04577"/>
    </source>
</evidence>
<dbReference type="Proteomes" id="UP000266841">
    <property type="component" value="Unassembled WGS sequence"/>
</dbReference>
<evidence type="ECO:0000313" key="3">
    <source>
        <dbReference type="EMBL" id="EJK57755.1"/>
    </source>
</evidence>
<gene>
    <name evidence="3" type="ORF">THAOC_22170</name>
</gene>
<feature type="region of interest" description="Disordered" evidence="1">
    <location>
        <begin position="87"/>
        <end position="118"/>
    </location>
</feature>
<accession>K0RXR6</accession>
<feature type="compositionally biased region" description="Low complexity" evidence="1">
    <location>
        <begin position="16"/>
        <end position="28"/>
    </location>
</feature>
<comment type="caution">
    <text evidence="3">The sequence shown here is derived from an EMBL/GenBank/DDBJ whole genome shotgun (WGS) entry which is preliminary data.</text>
</comment>
<dbReference type="eggNOG" id="ENOG502T9JM">
    <property type="taxonomic scope" value="Eukaryota"/>
</dbReference>
<dbReference type="OMA" id="HMANAIF"/>
<dbReference type="InterPro" id="IPR049625">
    <property type="entry name" value="Glyco_transf_61_cat"/>
</dbReference>
<feature type="region of interest" description="Disordered" evidence="1">
    <location>
        <begin position="1"/>
        <end position="72"/>
    </location>
</feature>
<evidence type="ECO:0000256" key="1">
    <source>
        <dbReference type="SAM" id="MobiDB-lite"/>
    </source>
</evidence>
<proteinExistence type="predicted"/>
<keyword evidence="4" id="KW-1185">Reference proteome</keyword>
<dbReference type="EMBL" id="AGNL01027118">
    <property type="protein sequence ID" value="EJK57755.1"/>
    <property type="molecule type" value="Genomic_DNA"/>
</dbReference>
<feature type="domain" description="Glycosyltransferase 61 catalytic" evidence="2">
    <location>
        <begin position="408"/>
        <end position="584"/>
    </location>
</feature>
<dbReference type="GO" id="GO:0016757">
    <property type="term" value="F:glycosyltransferase activity"/>
    <property type="evidence" value="ECO:0007669"/>
    <property type="project" value="InterPro"/>
</dbReference>
<dbReference type="AlphaFoldDB" id="K0RXR6"/>
<feature type="compositionally biased region" description="Low complexity" evidence="1">
    <location>
        <begin position="95"/>
        <end position="117"/>
    </location>
</feature>
<evidence type="ECO:0000313" key="4">
    <source>
        <dbReference type="Proteomes" id="UP000266841"/>
    </source>
</evidence>
<reference evidence="3 4" key="1">
    <citation type="journal article" date="2012" name="Genome Biol.">
        <title>Genome and low-iron response of an oceanic diatom adapted to chronic iron limitation.</title>
        <authorList>
            <person name="Lommer M."/>
            <person name="Specht M."/>
            <person name="Roy A.S."/>
            <person name="Kraemer L."/>
            <person name="Andreson R."/>
            <person name="Gutowska M.A."/>
            <person name="Wolf J."/>
            <person name="Bergner S.V."/>
            <person name="Schilhabel M.B."/>
            <person name="Klostermeier U.C."/>
            <person name="Beiko R.G."/>
            <person name="Rosenstiel P."/>
            <person name="Hippler M."/>
            <person name="Laroche J."/>
        </authorList>
    </citation>
    <scope>NUCLEOTIDE SEQUENCE [LARGE SCALE GENOMIC DNA]</scope>
    <source>
        <strain evidence="3 4">CCMP1005</strain>
    </source>
</reference>